<feature type="compositionally biased region" description="Basic and acidic residues" evidence="1">
    <location>
        <begin position="36"/>
        <end position="47"/>
    </location>
</feature>
<evidence type="ECO:0000313" key="3">
    <source>
        <dbReference type="RefSeq" id="XP_013781166.1"/>
    </source>
</evidence>
<feature type="compositionally biased region" description="Acidic residues" evidence="1">
    <location>
        <begin position="1"/>
        <end position="10"/>
    </location>
</feature>
<reference evidence="3" key="1">
    <citation type="submission" date="2025-08" db="UniProtKB">
        <authorList>
            <consortium name="RefSeq"/>
        </authorList>
    </citation>
    <scope>IDENTIFICATION</scope>
    <source>
        <tissue evidence="3">Muscle</tissue>
    </source>
</reference>
<dbReference type="Proteomes" id="UP000694941">
    <property type="component" value="Unplaced"/>
</dbReference>
<sequence length="357" mass="40134">MADQASDDSLLEASRQDENKNEQHETQEQPNSPCTKPEDVENSEARSKTSGLSEASGATQENHRDFTEGERDEDTGSSVLPRKKTQAPKEPAVIYTNIDGVAATKQFVEAIQDKLNEEEKLALRDLEEYMLTESGAWALGATHLDLIGKVLLEDLWPVEVKLLTLRLLQAAAFKDDVILLLHQDRKDHYVMRYVSKIEDLSGEEQEELTKLLCNLCHQGSSFDWLMYISEWESESGHSSNSRATIRASVHALLSDRPSVKEKGVSLMYNLARKELFDDTATELAMAVLQFLQGELSEEEAFYCLTSLLKFMYISFNEVPTLMQMLGPDVDKFGGKSERVDQLIEQIKFKLSISASAS</sequence>
<organism evidence="2 3">
    <name type="scientific">Limulus polyphemus</name>
    <name type="common">Atlantic horseshoe crab</name>
    <dbReference type="NCBI Taxonomy" id="6850"/>
    <lineage>
        <taxon>Eukaryota</taxon>
        <taxon>Metazoa</taxon>
        <taxon>Ecdysozoa</taxon>
        <taxon>Arthropoda</taxon>
        <taxon>Chelicerata</taxon>
        <taxon>Merostomata</taxon>
        <taxon>Xiphosura</taxon>
        <taxon>Limulidae</taxon>
        <taxon>Limulus</taxon>
    </lineage>
</organism>
<keyword evidence="2" id="KW-1185">Reference proteome</keyword>
<feature type="compositionally biased region" description="Basic and acidic residues" evidence="1">
    <location>
        <begin position="14"/>
        <end position="27"/>
    </location>
</feature>
<dbReference type="InterPro" id="IPR011989">
    <property type="entry name" value="ARM-like"/>
</dbReference>
<dbReference type="RefSeq" id="XP_013781166.1">
    <property type="nucleotide sequence ID" value="XM_013925712.2"/>
</dbReference>
<feature type="region of interest" description="Disordered" evidence="1">
    <location>
        <begin position="1"/>
        <end position="91"/>
    </location>
</feature>
<accession>A0ABM1BFU8</accession>
<protein>
    <submittedName>
        <fullName evidence="3">Uncharacterized protein LOC106465483</fullName>
    </submittedName>
</protein>
<proteinExistence type="predicted"/>
<evidence type="ECO:0000256" key="1">
    <source>
        <dbReference type="SAM" id="MobiDB-lite"/>
    </source>
</evidence>
<feature type="compositionally biased region" description="Polar residues" evidence="1">
    <location>
        <begin position="48"/>
        <end position="60"/>
    </location>
</feature>
<dbReference type="Gene3D" id="1.25.10.10">
    <property type="entry name" value="Leucine-rich Repeat Variant"/>
    <property type="match status" value="1"/>
</dbReference>
<name>A0ABM1BFU8_LIMPO</name>
<dbReference type="GeneID" id="106465483"/>
<evidence type="ECO:0000313" key="2">
    <source>
        <dbReference type="Proteomes" id="UP000694941"/>
    </source>
</evidence>
<gene>
    <name evidence="3" type="primary">LOC106465483</name>
</gene>